<evidence type="ECO:0000256" key="12">
    <source>
        <dbReference type="RuleBase" id="RU361115"/>
    </source>
</evidence>
<keyword evidence="10 12" id="KW-0275">Fatty acid biosynthesis</keyword>
<feature type="transmembrane region" description="Helical" evidence="12">
    <location>
        <begin position="164"/>
        <end position="183"/>
    </location>
</feature>
<keyword evidence="3 12" id="KW-0444">Lipid biosynthesis</keyword>
<keyword evidence="4 12" id="KW-0808">Transferase</keyword>
<keyword evidence="14" id="KW-1185">Reference proteome</keyword>
<dbReference type="Proteomes" id="UP000076871">
    <property type="component" value="Unassembled WGS sequence"/>
</dbReference>
<keyword evidence="6 12" id="KW-0276">Fatty acid metabolism</keyword>
<dbReference type="GO" id="GO:0034626">
    <property type="term" value="P:fatty acid elongation, polyunsaturated fatty acid"/>
    <property type="evidence" value="ECO:0007669"/>
    <property type="project" value="TreeGrafter"/>
</dbReference>
<evidence type="ECO:0000256" key="10">
    <source>
        <dbReference type="ARBA" id="ARBA00023160"/>
    </source>
</evidence>
<dbReference type="EC" id="2.3.1.-" evidence="12"/>
<dbReference type="GO" id="GO:0030148">
    <property type="term" value="P:sphingolipid biosynthetic process"/>
    <property type="evidence" value="ECO:0007669"/>
    <property type="project" value="TreeGrafter"/>
</dbReference>
<dbReference type="GO" id="GO:0005789">
    <property type="term" value="C:endoplasmic reticulum membrane"/>
    <property type="evidence" value="ECO:0007669"/>
    <property type="project" value="TreeGrafter"/>
</dbReference>
<comment type="similarity">
    <text evidence="2 12">Belongs to the ELO family.</text>
</comment>
<feature type="transmembrane region" description="Helical" evidence="12">
    <location>
        <begin position="36"/>
        <end position="54"/>
    </location>
</feature>
<keyword evidence="7 12" id="KW-1133">Transmembrane helix</keyword>
<comment type="subcellular location">
    <subcellularLocation>
        <location evidence="1">Membrane</location>
        <topology evidence="1">Multi-pass membrane protein</topology>
    </subcellularLocation>
</comment>
<accession>A0A165CFB8</accession>
<proteinExistence type="inferred from homology"/>
<dbReference type="GO" id="GO:0042761">
    <property type="term" value="P:very long-chain fatty acid biosynthetic process"/>
    <property type="evidence" value="ECO:0007669"/>
    <property type="project" value="TreeGrafter"/>
</dbReference>
<evidence type="ECO:0000256" key="4">
    <source>
        <dbReference type="ARBA" id="ARBA00022679"/>
    </source>
</evidence>
<dbReference type="RefSeq" id="XP_040760447.1">
    <property type="nucleotide sequence ID" value="XM_040904931.1"/>
</dbReference>
<keyword evidence="9 12" id="KW-0472">Membrane</keyword>
<dbReference type="InterPro" id="IPR002076">
    <property type="entry name" value="ELO_fam"/>
</dbReference>
<dbReference type="GO" id="GO:0019367">
    <property type="term" value="P:fatty acid elongation, saturated fatty acid"/>
    <property type="evidence" value="ECO:0007669"/>
    <property type="project" value="TreeGrafter"/>
</dbReference>
<sequence>MAPLADFLARTVPISLPDHLRSYVVGKTPLSTPQEVFPALVAYLVIVFSLRAYMKNRPPLKLQRLFQLHNIILSAGSGLLLACMIEEIAPLYYKNGTFWAMCNEGMWTDRLEFYYLINYYFKYLELIDTVFLALKKKPLAFLHVYHHSATALLCYTQLNGKTSVQWIPISINLSVHVLMYYYYYATAGGAKIWWKKHLTTMQIAQFIIDLFAVYFGTYSYYAANYFSPLLPTMGSCAGTESAAVFGCAILSSYLVLFIQFYINTYKKPAKGKAPVANGKAVANGKPVANGNGIANGHGCVPNAGPCNTFLMSRFRHKLE</sequence>
<dbReference type="InParanoid" id="A0A165CFB8"/>
<dbReference type="Pfam" id="PF01151">
    <property type="entry name" value="ELO"/>
    <property type="match status" value="1"/>
</dbReference>
<evidence type="ECO:0000256" key="2">
    <source>
        <dbReference type="ARBA" id="ARBA00007263"/>
    </source>
</evidence>
<feature type="transmembrane region" description="Helical" evidence="12">
    <location>
        <begin position="242"/>
        <end position="262"/>
    </location>
</feature>
<dbReference type="GO" id="GO:0034625">
    <property type="term" value="P:fatty acid elongation, monounsaturated fatty acid"/>
    <property type="evidence" value="ECO:0007669"/>
    <property type="project" value="TreeGrafter"/>
</dbReference>
<dbReference type="GeneID" id="63821961"/>
<feature type="transmembrane region" description="Helical" evidence="12">
    <location>
        <begin position="66"/>
        <end position="93"/>
    </location>
</feature>
<dbReference type="STRING" id="1314785.A0A165CFB8"/>
<reference evidence="13 14" key="1">
    <citation type="journal article" date="2016" name="Mol. Biol. Evol.">
        <title>Comparative Genomics of Early-Diverging Mushroom-Forming Fungi Provides Insights into the Origins of Lignocellulose Decay Capabilities.</title>
        <authorList>
            <person name="Nagy L.G."/>
            <person name="Riley R."/>
            <person name="Tritt A."/>
            <person name="Adam C."/>
            <person name="Daum C."/>
            <person name="Floudas D."/>
            <person name="Sun H."/>
            <person name="Yadav J.S."/>
            <person name="Pangilinan J."/>
            <person name="Larsson K.H."/>
            <person name="Matsuura K."/>
            <person name="Barry K."/>
            <person name="Labutti K."/>
            <person name="Kuo R."/>
            <person name="Ohm R.A."/>
            <person name="Bhattacharya S.S."/>
            <person name="Shirouzu T."/>
            <person name="Yoshinaga Y."/>
            <person name="Martin F.M."/>
            <person name="Grigoriev I.V."/>
            <person name="Hibbett D.S."/>
        </authorList>
    </citation>
    <scope>NUCLEOTIDE SEQUENCE [LARGE SCALE GENOMIC DNA]</scope>
    <source>
        <strain evidence="13 14">93-53</strain>
    </source>
</reference>
<dbReference type="GO" id="GO:0009922">
    <property type="term" value="F:fatty acid elongase activity"/>
    <property type="evidence" value="ECO:0007669"/>
    <property type="project" value="UniProtKB-EC"/>
</dbReference>
<keyword evidence="8 12" id="KW-0443">Lipid metabolism</keyword>
<dbReference type="PANTHER" id="PTHR11157">
    <property type="entry name" value="FATTY ACID ACYL TRANSFERASE-RELATED"/>
    <property type="match status" value="1"/>
</dbReference>
<dbReference type="PANTHER" id="PTHR11157:SF134">
    <property type="entry name" value="ELONGATION OF FATTY ACIDS PROTEIN 1-RELATED"/>
    <property type="match status" value="1"/>
</dbReference>
<dbReference type="AlphaFoldDB" id="A0A165CFB8"/>
<dbReference type="OrthoDB" id="434092at2759"/>
<evidence type="ECO:0000313" key="13">
    <source>
        <dbReference type="EMBL" id="KZT02707.1"/>
    </source>
</evidence>
<evidence type="ECO:0000256" key="1">
    <source>
        <dbReference type="ARBA" id="ARBA00004141"/>
    </source>
</evidence>
<comment type="catalytic activity">
    <reaction evidence="12">
        <text>an acyl-CoA + malonyl-CoA + H(+) = a 3-oxoacyl-CoA + CO2 + CoA</text>
        <dbReference type="Rhea" id="RHEA:50252"/>
        <dbReference type="ChEBI" id="CHEBI:15378"/>
        <dbReference type="ChEBI" id="CHEBI:16526"/>
        <dbReference type="ChEBI" id="CHEBI:57287"/>
        <dbReference type="ChEBI" id="CHEBI:57384"/>
        <dbReference type="ChEBI" id="CHEBI:58342"/>
        <dbReference type="ChEBI" id="CHEBI:90726"/>
    </reaction>
    <physiologicalReaction direction="left-to-right" evidence="12">
        <dbReference type="Rhea" id="RHEA:50253"/>
    </physiologicalReaction>
</comment>
<evidence type="ECO:0000256" key="6">
    <source>
        <dbReference type="ARBA" id="ARBA00022832"/>
    </source>
</evidence>
<dbReference type="EMBL" id="KV427650">
    <property type="protein sequence ID" value="KZT02707.1"/>
    <property type="molecule type" value="Genomic_DNA"/>
</dbReference>
<name>A0A165CFB8_9APHY</name>
<evidence type="ECO:0000256" key="3">
    <source>
        <dbReference type="ARBA" id="ARBA00022516"/>
    </source>
</evidence>
<organism evidence="13 14">
    <name type="scientific">Laetiporus sulphureus 93-53</name>
    <dbReference type="NCBI Taxonomy" id="1314785"/>
    <lineage>
        <taxon>Eukaryota</taxon>
        <taxon>Fungi</taxon>
        <taxon>Dikarya</taxon>
        <taxon>Basidiomycota</taxon>
        <taxon>Agaricomycotina</taxon>
        <taxon>Agaricomycetes</taxon>
        <taxon>Polyporales</taxon>
        <taxon>Laetiporus</taxon>
    </lineage>
</organism>
<dbReference type="InterPro" id="IPR030457">
    <property type="entry name" value="ELO_CS"/>
</dbReference>
<feature type="transmembrane region" description="Helical" evidence="12">
    <location>
        <begin position="203"/>
        <end position="222"/>
    </location>
</feature>
<gene>
    <name evidence="13" type="ORF">LAESUDRAFT_661348</name>
</gene>
<comment type="catalytic activity">
    <reaction evidence="11">
        <text>a very-long-chain acyl-CoA + malonyl-CoA + H(+) = a very-long-chain 3-oxoacyl-CoA + CO2 + CoA</text>
        <dbReference type="Rhea" id="RHEA:32727"/>
        <dbReference type="ChEBI" id="CHEBI:15378"/>
        <dbReference type="ChEBI" id="CHEBI:16526"/>
        <dbReference type="ChEBI" id="CHEBI:57287"/>
        <dbReference type="ChEBI" id="CHEBI:57384"/>
        <dbReference type="ChEBI" id="CHEBI:90725"/>
        <dbReference type="ChEBI" id="CHEBI:90736"/>
        <dbReference type="EC" id="2.3.1.199"/>
    </reaction>
</comment>
<dbReference type="PROSITE" id="PS01188">
    <property type="entry name" value="ELO"/>
    <property type="match status" value="1"/>
</dbReference>
<evidence type="ECO:0000313" key="14">
    <source>
        <dbReference type="Proteomes" id="UP000076871"/>
    </source>
</evidence>
<evidence type="ECO:0000256" key="5">
    <source>
        <dbReference type="ARBA" id="ARBA00022692"/>
    </source>
</evidence>
<evidence type="ECO:0000256" key="8">
    <source>
        <dbReference type="ARBA" id="ARBA00023098"/>
    </source>
</evidence>
<keyword evidence="5 12" id="KW-0812">Transmembrane</keyword>
<evidence type="ECO:0000256" key="7">
    <source>
        <dbReference type="ARBA" id="ARBA00022989"/>
    </source>
</evidence>
<evidence type="ECO:0000256" key="11">
    <source>
        <dbReference type="ARBA" id="ARBA00047375"/>
    </source>
</evidence>
<dbReference type="FunCoup" id="A0A165CFB8">
    <property type="interactions" value="333"/>
</dbReference>
<protein>
    <recommendedName>
        <fullName evidence="12">Elongation of fatty acids protein</fullName>
        <ecNumber evidence="12">2.3.1.-</ecNumber>
    </recommendedName>
</protein>
<evidence type="ECO:0000256" key="9">
    <source>
        <dbReference type="ARBA" id="ARBA00023136"/>
    </source>
</evidence>